<name>Q4RW23_TETNG</name>
<comment type="caution">
    <text evidence="1">The sequence shown here is derived from an EMBL/GenBank/DDBJ whole genome shotgun (WGS) entry which is preliminary data.</text>
</comment>
<proteinExistence type="predicted"/>
<gene>
    <name evidence="1" type="ORF">GSTENG00028071001</name>
</gene>
<accession>Q4RW23</accession>
<sequence length="25" mass="2915">MEPPHKLRWDKFLILATALMSPAFT</sequence>
<dbReference type="KEGG" id="tng:GSTEN00028071G001"/>
<reference evidence="1" key="2">
    <citation type="submission" date="2004-02" db="EMBL/GenBank/DDBJ databases">
        <authorList>
            <consortium name="Genoscope"/>
            <consortium name="Whitehead Institute Centre for Genome Research"/>
        </authorList>
    </citation>
    <scope>NUCLEOTIDE SEQUENCE</scope>
</reference>
<evidence type="ECO:0000313" key="1">
    <source>
        <dbReference type="EMBL" id="CAG07409.1"/>
    </source>
</evidence>
<reference evidence="1" key="1">
    <citation type="journal article" date="2004" name="Nature">
        <title>Genome duplication in the teleost fish Tetraodon nigroviridis reveals the early vertebrate proto-karyotype.</title>
        <authorList>
            <person name="Jaillon O."/>
            <person name="Aury J.-M."/>
            <person name="Brunet F."/>
            <person name="Petit J.-L."/>
            <person name="Stange-Thomann N."/>
            <person name="Mauceli E."/>
            <person name="Bouneau L."/>
            <person name="Fischer C."/>
            <person name="Ozouf-Costaz C."/>
            <person name="Bernot A."/>
            <person name="Nicaud S."/>
            <person name="Jaffe D."/>
            <person name="Fisher S."/>
            <person name="Lutfalla G."/>
            <person name="Dossat C."/>
            <person name="Segurens B."/>
            <person name="Dasilva C."/>
            <person name="Salanoubat M."/>
            <person name="Levy M."/>
            <person name="Boudet N."/>
            <person name="Castellano S."/>
            <person name="Anthouard V."/>
            <person name="Jubin C."/>
            <person name="Castelli V."/>
            <person name="Katinka M."/>
            <person name="Vacherie B."/>
            <person name="Biemont C."/>
            <person name="Skalli Z."/>
            <person name="Cattolico L."/>
            <person name="Poulain J."/>
            <person name="De Berardinis V."/>
            <person name="Cruaud C."/>
            <person name="Duprat S."/>
            <person name="Brottier P."/>
            <person name="Coutanceau J.-P."/>
            <person name="Gouzy J."/>
            <person name="Parra G."/>
            <person name="Lardier G."/>
            <person name="Chapple C."/>
            <person name="McKernan K.J."/>
            <person name="McEwan P."/>
            <person name="Bosak S."/>
            <person name="Kellis M."/>
            <person name="Volff J.-N."/>
            <person name="Guigo R."/>
            <person name="Zody M.C."/>
            <person name="Mesirov J."/>
            <person name="Lindblad-Toh K."/>
            <person name="Birren B."/>
            <person name="Nusbaum C."/>
            <person name="Kahn D."/>
            <person name="Robinson-Rechavi M."/>
            <person name="Laudet V."/>
            <person name="Schachter V."/>
            <person name="Quetier F."/>
            <person name="Saurin W."/>
            <person name="Scarpelli C."/>
            <person name="Wincker P."/>
            <person name="Lander E.S."/>
            <person name="Weissenbach J."/>
            <person name="Roest Crollius H."/>
        </authorList>
    </citation>
    <scope>NUCLEOTIDE SEQUENCE [LARGE SCALE GENOMIC DNA]</scope>
</reference>
<dbReference type="EMBL" id="CAAE01014991">
    <property type="protein sequence ID" value="CAG07409.1"/>
    <property type="molecule type" value="Genomic_DNA"/>
</dbReference>
<dbReference type="AlphaFoldDB" id="Q4RW23"/>
<dbReference type="HOGENOM" id="CLU_033039_1_3_1"/>
<organism evidence="1">
    <name type="scientific">Tetraodon nigroviridis</name>
    <name type="common">Spotted green pufferfish</name>
    <name type="synonym">Chelonodon nigroviridis</name>
    <dbReference type="NCBI Taxonomy" id="99883"/>
    <lineage>
        <taxon>Eukaryota</taxon>
        <taxon>Metazoa</taxon>
        <taxon>Chordata</taxon>
        <taxon>Craniata</taxon>
        <taxon>Vertebrata</taxon>
        <taxon>Euteleostomi</taxon>
        <taxon>Actinopterygii</taxon>
        <taxon>Neopterygii</taxon>
        <taxon>Teleostei</taxon>
        <taxon>Neoteleostei</taxon>
        <taxon>Acanthomorphata</taxon>
        <taxon>Eupercaria</taxon>
        <taxon>Tetraodontiformes</taxon>
        <taxon>Tetradontoidea</taxon>
        <taxon>Tetraodontidae</taxon>
        <taxon>Tetraodon</taxon>
    </lineage>
</organism>
<protein>
    <submittedName>
        <fullName evidence="1">(spotted green pufferfish) hypothetical protein</fullName>
    </submittedName>
</protein>